<evidence type="ECO:0000313" key="2">
    <source>
        <dbReference type="EMBL" id="GAB0203162.1"/>
    </source>
</evidence>
<sequence>MDSRIKCTLSKFANNTKLRGVVDTLEGRDAIQRDLDRDVKDNKNSFYRYISDKRKTKENVGPHWNEMGDLFTKDMEKAEVLNDFLASDFTGNSCSHTVQVAEGKGRDWENEEPPSAGEDQVRD</sequence>
<feature type="region of interest" description="Disordered" evidence="1">
    <location>
        <begin position="100"/>
        <end position="123"/>
    </location>
</feature>
<accession>A0ABC9Y0L4</accession>
<evidence type="ECO:0000313" key="3">
    <source>
        <dbReference type="Proteomes" id="UP001623348"/>
    </source>
</evidence>
<dbReference type="EMBL" id="BAAFJT010000040">
    <property type="protein sequence ID" value="GAB0203162.1"/>
    <property type="molecule type" value="Genomic_DNA"/>
</dbReference>
<protein>
    <submittedName>
        <fullName evidence="2">StAR-related lipid transfer protein 4</fullName>
    </submittedName>
</protein>
<reference evidence="2 3" key="1">
    <citation type="submission" date="2024-06" db="EMBL/GenBank/DDBJ databases">
        <title>The draft genome of Grus japonensis, version 3.</title>
        <authorList>
            <person name="Nabeshima K."/>
            <person name="Suzuki S."/>
            <person name="Onuma M."/>
        </authorList>
    </citation>
    <scope>NUCLEOTIDE SEQUENCE [LARGE SCALE GENOMIC DNA]</scope>
    <source>
        <strain evidence="2 3">451A</strain>
    </source>
</reference>
<name>A0ABC9Y0L4_GRUJA</name>
<evidence type="ECO:0000256" key="1">
    <source>
        <dbReference type="SAM" id="MobiDB-lite"/>
    </source>
</evidence>
<organism evidence="2 3">
    <name type="scientific">Grus japonensis</name>
    <name type="common">Japanese crane</name>
    <name type="synonym">Red-crowned crane</name>
    <dbReference type="NCBI Taxonomy" id="30415"/>
    <lineage>
        <taxon>Eukaryota</taxon>
        <taxon>Metazoa</taxon>
        <taxon>Chordata</taxon>
        <taxon>Craniata</taxon>
        <taxon>Vertebrata</taxon>
        <taxon>Euteleostomi</taxon>
        <taxon>Archelosauria</taxon>
        <taxon>Archosauria</taxon>
        <taxon>Dinosauria</taxon>
        <taxon>Saurischia</taxon>
        <taxon>Theropoda</taxon>
        <taxon>Coelurosauria</taxon>
        <taxon>Aves</taxon>
        <taxon>Neognathae</taxon>
        <taxon>Neoaves</taxon>
        <taxon>Gruiformes</taxon>
        <taxon>Gruidae</taxon>
        <taxon>Grus</taxon>
    </lineage>
</organism>
<comment type="caution">
    <text evidence="2">The sequence shown here is derived from an EMBL/GenBank/DDBJ whole genome shotgun (WGS) entry which is preliminary data.</text>
</comment>
<dbReference type="AlphaFoldDB" id="A0ABC9Y0L4"/>
<dbReference type="Proteomes" id="UP001623348">
    <property type="component" value="Unassembled WGS sequence"/>
</dbReference>
<gene>
    <name evidence="2" type="ORF">GRJ2_002781800</name>
</gene>
<proteinExistence type="predicted"/>
<keyword evidence="3" id="KW-1185">Reference proteome</keyword>